<organism evidence="1 2">
    <name type="scientific">Holotrichia oblita</name>
    <name type="common">Chafer beetle</name>
    <dbReference type="NCBI Taxonomy" id="644536"/>
    <lineage>
        <taxon>Eukaryota</taxon>
        <taxon>Metazoa</taxon>
        <taxon>Ecdysozoa</taxon>
        <taxon>Arthropoda</taxon>
        <taxon>Hexapoda</taxon>
        <taxon>Insecta</taxon>
        <taxon>Pterygota</taxon>
        <taxon>Neoptera</taxon>
        <taxon>Endopterygota</taxon>
        <taxon>Coleoptera</taxon>
        <taxon>Polyphaga</taxon>
        <taxon>Scarabaeiformia</taxon>
        <taxon>Scarabaeidae</taxon>
        <taxon>Melolonthinae</taxon>
        <taxon>Holotrichia</taxon>
    </lineage>
</organism>
<proteinExistence type="predicted"/>
<evidence type="ECO:0000313" key="2">
    <source>
        <dbReference type="Proteomes" id="UP001056778"/>
    </source>
</evidence>
<keyword evidence="2" id="KW-1185">Reference proteome</keyword>
<accession>A0ACB9SWQ2</accession>
<sequence>MPFEWSNENTIKFLELLEGEKVIWDVSDKNHKANHKVHAAWKRISEALENTPIVKLKSKKKSLMATFRPLLKKHKRSIQSGTCADDIFQPIWFAYDVMERFLGPTLTVEETMDTEEQPLQNDSTSNDGDTMPRRPSQQAEMESSRKGPNTVIKINARKRNIDHVINEADKNINNSFATQSRVLERTIIEEDDCDIYAKLLAKKLRRYPERMRYMLMYKIDGLLLDNPYPDERPSSAST</sequence>
<protein>
    <submittedName>
        <fullName evidence="1">Alcohol dehydrogenase transcription factor myb/sant-like</fullName>
    </submittedName>
</protein>
<comment type="caution">
    <text evidence="1">The sequence shown here is derived from an EMBL/GenBank/DDBJ whole genome shotgun (WGS) entry which is preliminary data.</text>
</comment>
<dbReference type="EMBL" id="CM043020">
    <property type="protein sequence ID" value="KAI4458962.1"/>
    <property type="molecule type" value="Genomic_DNA"/>
</dbReference>
<evidence type="ECO:0000313" key="1">
    <source>
        <dbReference type="EMBL" id="KAI4458962.1"/>
    </source>
</evidence>
<gene>
    <name evidence="1" type="ORF">MML48_6g00017248</name>
</gene>
<dbReference type="Proteomes" id="UP001056778">
    <property type="component" value="Chromosome 6"/>
</dbReference>
<reference evidence="1" key="1">
    <citation type="submission" date="2022-04" db="EMBL/GenBank/DDBJ databases">
        <title>Chromosome-scale genome assembly of Holotrichia oblita Faldermann.</title>
        <authorList>
            <person name="Rongchong L."/>
        </authorList>
    </citation>
    <scope>NUCLEOTIDE SEQUENCE</scope>
    <source>
        <strain evidence="1">81SQS9</strain>
    </source>
</reference>
<name>A0ACB9SWQ2_HOLOL</name>